<dbReference type="InterPro" id="IPR015413">
    <property type="entry name" value="Methionyl/Leucyl_tRNA_Synth"/>
</dbReference>
<evidence type="ECO:0000256" key="8">
    <source>
        <dbReference type="ARBA" id="ARBA00022840"/>
    </source>
</evidence>
<evidence type="ECO:0000256" key="3">
    <source>
        <dbReference type="ARBA" id="ARBA00008258"/>
    </source>
</evidence>
<evidence type="ECO:0000256" key="7">
    <source>
        <dbReference type="ARBA" id="ARBA00022833"/>
    </source>
</evidence>
<dbReference type="PANTHER" id="PTHR45765:SF1">
    <property type="entry name" value="METHIONINE--TRNA LIGASE, CYTOPLASMIC"/>
    <property type="match status" value="1"/>
</dbReference>
<keyword evidence="9 12" id="KW-0648">Protein biosynthesis</keyword>
<keyword evidence="6 12" id="KW-0547">Nucleotide-binding</keyword>
<gene>
    <name evidence="12 15" type="primary">metG</name>
    <name evidence="15" type="ORF">BUCNMO_087</name>
</gene>
<evidence type="ECO:0000259" key="14">
    <source>
        <dbReference type="Pfam" id="PF19303"/>
    </source>
</evidence>
<evidence type="ECO:0000256" key="9">
    <source>
        <dbReference type="ARBA" id="ARBA00022917"/>
    </source>
</evidence>
<dbReference type="RefSeq" id="WP_158344606.1">
    <property type="nucleotide sequence ID" value="NZ_AP019379.1"/>
</dbReference>
<dbReference type="GO" id="GO:0004825">
    <property type="term" value="F:methionine-tRNA ligase activity"/>
    <property type="evidence" value="ECO:0007669"/>
    <property type="project" value="UniProtKB-UniRule"/>
</dbReference>
<dbReference type="Gene3D" id="1.10.730.10">
    <property type="entry name" value="Isoleucyl-tRNA Synthetase, Domain 1"/>
    <property type="match status" value="1"/>
</dbReference>
<dbReference type="GO" id="GO:0005524">
    <property type="term" value="F:ATP binding"/>
    <property type="evidence" value="ECO:0007669"/>
    <property type="project" value="UniProtKB-UniRule"/>
</dbReference>
<dbReference type="Pfam" id="PF09334">
    <property type="entry name" value="tRNA-synt_1g"/>
    <property type="match status" value="1"/>
</dbReference>
<keyword evidence="16" id="KW-1185">Reference proteome</keyword>
<keyword evidence="7 12" id="KW-0862">Zinc</keyword>
<feature type="short sequence motif" description="'HIGH' region" evidence="12">
    <location>
        <begin position="16"/>
        <end position="26"/>
    </location>
</feature>
<dbReference type="InterPro" id="IPR014729">
    <property type="entry name" value="Rossmann-like_a/b/a_fold"/>
</dbReference>
<evidence type="ECO:0000313" key="16">
    <source>
        <dbReference type="Proteomes" id="UP000317544"/>
    </source>
</evidence>
<feature type="binding site" evidence="12">
    <location>
        <position position="147"/>
    </location>
    <ligand>
        <name>Zn(2+)</name>
        <dbReference type="ChEBI" id="CHEBI:29105"/>
    </ligand>
</feature>
<dbReference type="InterPro" id="IPR001412">
    <property type="entry name" value="aa-tRNA-synth_I_CS"/>
</dbReference>
<evidence type="ECO:0000313" key="15">
    <source>
        <dbReference type="EMBL" id="BBI01106.1"/>
    </source>
</evidence>
<dbReference type="Gene3D" id="2.20.28.20">
    <property type="entry name" value="Methionyl-tRNA synthetase, Zn-domain"/>
    <property type="match status" value="1"/>
</dbReference>
<dbReference type="EMBL" id="AP019379">
    <property type="protein sequence ID" value="BBI01106.1"/>
    <property type="molecule type" value="Genomic_DNA"/>
</dbReference>
<dbReference type="PROSITE" id="PS00178">
    <property type="entry name" value="AA_TRNA_LIGASE_I"/>
    <property type="match status" value="1"/>
</dbReference>
<organism evidence="15 16">
    <name type="scientific">Buchnera aphidicola</name>
    <name type="common">Nipponaphis monzeni</name>
    <dbReference type="NCBI Taxonomy" id="2495405"/>
    <lineage>
        <taxon>Bacteria</taxon>
        <taxon>Pseudomonadati</taxon>
        <taxon>Pseudomonadota</taxon>
        <taxon>Gammaproteobacteria</taxon>
        <taxon>Enterobacterales</taxon>
        <taxon>Erwiniaceae</taxon>
        <taxon>Buchnera</taxon>
    </lineage>
</organism>
<keyword evidence="12" id="KW-0479">Metal-binding</keyword>
<comment type="similarity">
    <text evidence="3 12">Belongs to the class-I aminoacyl-tRNA synthetase family. MetG type 1 subfamily.</text>
</comment>
<dbReference type="AlphaFoldDB" id="A0A455T9U6"/>
<feature type="short sequence motif" description="'KMSKS' region" evidence="12">
    <location>
        <begin position="333"/>
        <end position="337"/>
    </location>
</feature>
<dbReference type="SUPFAM" id="SSF52374">
    <property type="entry name" value="Nucleotidylyl transferase"/>
    <property type="match status" value="1"/>
</dbReference>
<proteinExistence type="inferred from homology"/>
<comment type="subunit">
    <text evidence="12">Monomer.</text>
</comment>
<dbReference type="NCBIfam" id="TIGR00398">
    <property type="entry name" value="metG"/>
    <property type="match status" value="1"/>
</dbReference>
<dbReference type="OrthoDB" id="9810191at2"/>
<feature type="binding site" evidence="12">
    <location>
        <position position="336"/>
    </location>
    <ligand>
        <name>ATP</name>
        <dbReference type="ChEBI" id="CHEBI:30616"/>
    </ligand>
</feature>
<dbReference type="PANTHER" id="PTHR45765">
    <property type="entry name" value="METHIONINE--TRNA LIGASE"/>
    <property type="match status" value="1"/>
</dbReference>
<comment type="cofactor">
    <cofactor evidence="12">
        <name>Zn(2+)</name>
        <dbReference type="ChEBI" id="CHEBI:29105"/>
    </cofactor>
    <text evidence="12">Binds 1 zinc ion per subunit.</text>
</comment>
<dbReference type="Pfam" id="PF19303">
    <property type="entry name" value="Anticodon_3"/>
    <property type="match status" value="1"/>
</dbReference>
<accession>A0A455T9U6</accession>
<dbReference type="Proteomes" id="UP000317544">
    <property type="component" value="Chromosome"/>
</dbReference>
<evidence type="ECO:0000256" key="11">
    <source>
        <dbReference type="ARBA" id="ARBA00047364"/>
    </source>
</evidence>
<keyword evidence="8 12" id="KW-0067">ATP-binding</keyword>
<feature type="binding site" evidence="12">
    <location>
        <position position="160"/>
    </location>
    <ligand>
        <name>Zn(2+)</name>
        <dbReference type="ChEBI" id="CHEBI:29105"/>
    </ligand>
</feature>
<feature type="domain" description="Methionyl-tRNA synthetase anticodon-binding" evidence="14">
    <location>
        <begin position="429"/>
        <end position="514"/>
    </location>
</feature>
<dbReference type="InterPro" id="IPR033911">
    <property type="entry name" value="MetRS_core"/>
</dbReference>
<evidence type="ECO:0000256" key="5">
    <source>
        <dbReference type="ARBA" id="ARBA00022598"/>
    </source>
</evidence>
<dbReference type="InterPro" id="IPR009080">
    <property type="entry name" value="tRNAsynth_Ia_anticodon-bd"/>
</dbReference>
<keyword evidence="10 12" id="KW-0030">Aminoacyl-tRNA synthetase</keyword>
<comment type="subcellular location">
    <subcellularLocation>
        <location evidence="2 12">Cytoplasm</location>
    </subcellularLocation>
</comment>
<dbReference type="GO" id="GO:0046872">
    <property type="term" value="F:metal ion binding"/>
    <property type="evidence" value="ECO:0007669"/>
    <property type="project" value="UniProtKB-KW"/>
</dbReference>
<dbReference type="Gene3D" id="3.40.50.620">
    <property type="entry name" value="HUPs"/>
    <property type="match status" value="1"/>
</dbReference>
<dbReference type="InterPro" id="IPR023458">
    <property type="entry name" value="Met-tRNA_ligase_1"/>
</dbReference>
<evidence type="ECO:0000256" key="2">
    <source>
        <dbReference type="ARBA" id="ARBA00004496"/>
    </source>
</evidence>
<comment type="function">
    <text evidence="1 12">Is required not only for elongation of protein synthesis but also for the initiation of all mRNA translation through initiator tRNA(fMet) aminoacylation.</text>
</comment>
<dbReference type="PRINTS" id="PR01041">
    <property type="entry name" value="TRNASYNTHMET"/>
</dbReference>
<dbReference type="GO" id="GO:0006431">
    <property type="term" value="P:methionyl-tRNA aminoacylation"/>
    <property type="evidence" value="ECO:0007669"/>
    <property type="project" value="UniProtKB-UniRule"/>
</dbReference>
<sequence length="550" mass="64766">MTINNLKKMLVTCAFPYANGSIHLGHILEQVQADIWVRFQRMKGHELWFICADDSHGTAIMLKAQEENISPENLINKSLKEHKSDFIKFSIIHDNYHTTHSKENKFYVKKIYQILQKKKLIITKTISQFYDINKKIFLPDRFIKGSCPVCYAINQYGDHCDQCSSIYNAIDLIKPISILSKTSPILKKSLHLFFDLPQFSNFLKLWITSGVLQIQIINKIKEWFAIGLKQWNISRDAPYFGFKIPGYEDKYFYVWLDAPIGYISTFKNLCNNKTMLEINEYWNKYSKTELYHFIGKDIIYFHSLFWPAILKACSLRQPTKIFVHGYVTINGNKLSKSKGSLINANQWLKHLDSDSLRYYYASKLSSNIKDIEINLEDFYKKINSDIVNKIVNLASRCAKFINKYCDNTLSNVLLDYKIHKNFVSSSSIIEKLFKNREYNKAIREVIKQTNFANQYITNKSPWILFKDKKNKKHVHMIYSMGINFFKIIMTWLKPIIPNLSQKSENFLKVNLQWSNIHIPLLNHKISLFVPLYEKIDYKKIIAMKKYLNKN</sequence>
<dbReference type="InterPro" id="IPR014758">
    <property type="entry name" value="Met-tRNA_synth"/>
</dbReference>
<feature type="binding site" evidence="12">
    <location>
        <position position="163"/>
    </location>
    <ligand>
        <name>Zn(2+)</name>
        <dbReference type="ChEBI" id="CHEBI:29105"/>
    </ligand>
</feature>
<feature type="domain" description="Methionyl/Leucyl tRNA synthetase" evidence="13">
    <location>
        <begin position="9"/>
        <end position="397"/>
    </location>
</feature>
<dbReference type="SUPFAM" id="SSF57770">
    <property type="entry name" value="Methionyl-tRNA synthetase (MetRS), Zn-domain"/>
    <property type="match status" value="1"/>
</dbReference>
<dbReference type="NCBIfam" id="NF001100">
    <property type="entry name" value="PRK00133.1"/>
    <property type="match status" value="1"/>
</dbReference>
<dbReference type="HAMAP" id="MF_00098">
    <property type="entry name" value="Met_tRNA_synth_type1"/>
    <property type="match status" value="1"/>
</dbReference>
<name>A0A455T9U6_9GAMM</name>
<dbReference type="SUPFAM" id="SSF47323">
    <property type="entry name" value="Anticodon-binding domain of a subclass of class I aminoacyl-tRNA synthetases"/>
    <property type="match status" value="1"/>
</dbReference>
<evidence type="ECO:0000256" key="1">
    <source>
        <dbReference type="ARBA" id="ARBA00003314"/>
    </source>
</evidence>
<evidence type="ECO:0000256" key="12">
    <source>
        <dbReference type="HAMAP-Rule" id="MF_00098"/>
    </source>
</evidence>
<evidence type="ECO:0000259" key="13">
    <source>
        <dbReference type="Pfam" id="PF09334"/>
    </source>
</evidence>
<keyword evidence="5 12" id="KW-0436">Ligase</keyword>
<reference evidence="15 16" key="1">
    <citation type="journal article" date="2019" name="Proc. Natl. Acad. Sci. U.S.A.">
        <title>Exaggeration and cooption of innate immunity for social defense.</title>
        <authorList>
            <person name="Kutsukake M."/>
            <person name="Moriyama M."/>
            <person name="Shigenobu S."/>
            <person name="Meng X.-Y."/>
            <person name="Nikoh N."/>
            <person name="Noda C."/>
            <person name="Kobayashi S."/>
            <person name="Fukatsu T."/>
        </authorList>
    </citation>
    <scope>NUCLEOTIDE SEQUENCE [LARGE SCALE GENOMIC DNA]</scope>
    <source>
        <strain evidence="15 16">Nmo</strain>
    </source>
</reference>
<dbReference type="EC" id="6.1.1.10" evidence="12"/>
<dbReference type="InterPro" id="IPR041872">
    <property type="entry name" value="Anticodon_Met"/>
</dbReference>
<evidence type="ECO:0000256" key="6">
    <source>
        <dbReference type="ARBA" id="ARBA00022741"/>
    </source>
</evidence>
<evidence type="ECO:0000256" key="10">
    <source>
        <dbReference type="ARBA" id="ARBA00023146"/>
    </source>
</evidence>
<dbReference type="GO" id="GO:0005829">
    <property type="term" value="C:cytosol"/>
    <property type="evidence" value="ECO:0007669"/>
    <property type="project" value="TreeGrafter"/>
</dbReference>
<keyword evidence="4 12" id="KW-0963">Cytoplasm</keyword>
<dbReference type="InterPro" id="IPR029038">
    <property type="entry name" value="MetRS_Zn"/>
</dbReference>
<evidence type="ECO:0000256" key="4">
    <source>
        <dbReference type="ARBA" id="ARBA00022490"/>
    </source>
</evidence>
<feature type="binding site" evidence="12">
    <location>
        <position position="150"/>
    </location>
    <ligand>
        <name>Zn(2+)</name>
        <dbReference type="ChEBI" id="CHEBI:29105"/>
    </ligand>
</feature>
<comment type="catalytic activity">
    <reaction evidence="11 12">
        <text>tRNA(Met) + L-methionine + ATP = L-methionyl-tRNA(Met) + AMP + diphosphate</text>
        <dbReference type="Rhea" id="RHEA:13481"/>
        <dbReference type="Rhea" id="RHEA-COMP:9667"/>
        <dbReference type="Rhea" id="RHEA-COMP:9698"/>
        <dbReference type="ChEBI" id="CHEBI:30616"/>
        <dbReference type="ChEBI" id="CHEBI:33019"/>
        <dbReference type="ChEBI" id="CHEBI:57844"/>
        <dbReference type="ChEBI" id="CHEBI:78442"/>
        <dbReference type="ChEBI" id="CHEBI:78530"/>
        <dbReference type="ChEBI" id="CHEBI:456215"/>
        <dbReference type="EC" id="6.1.1.10"/>
    </reaction>
</comment>
<protein>
    <recommendedName>
        <fullName evidence="12">Methionine--tRNA ligase</fullName>
        <ecNumber evidence="12">6.1.1.10</ecNumber>
    </recommendedName>
    <alternativeName>
        <fullName evidence="12">Methionyl-tRNA synthetase</fullName>
        <shortName evidence="12">MetRS</shortName>
    </alternativeName>
</protein>